<dbReference type="EMBL" id="CP104205">
    <property type="protein sequence ID" value="UWX55193.1"/>
    <property type="molecule type" value="Genomic_DNA"/>
</dbReference>
<gene>
    <name evidence="1" type="ORF">NYZ99_00725</name>
</gene>
<dbReference type="InterPro" id="IPR008969">
    <property type="entry name" value="CarboxyPept-like_regulatory"/>
</dbReference>
<dbReference type="Pfam" id="PF13715">
    <property type="entry name" value="CarbopepD_reg_2"/>
    <property type="match status" value="1"/>
</dbReference>
<sequence length="506" mass="59014">MNRTLAIIFWGLSVFFGHFLFAQNVSSTIVDSTTQQPVPYATVILNNKGVITNEEGKFSFLLEDTIEETDSLFISCIGYESIGKPLREFTGNTILLSPKAIELREVIVSNKNYSPEEIPELVEDNLEKNYKNGFTKKRLFLRESYSNYIEKSDYRIKESTIPALNRQFLDSVLQSIPANDTYYTEVLGDLYGIDDEDEQKLDLIKASELYDKRSRLDLENLEDRFNDIIKNNVKTDSYFKVKSGLFGTKLDAEELFEQEVDSNEVESLNKKLEETTERMKFFSNYKRRTLANLYTNLPIFEDSDYNVLWKPNRYELILEEFTYIGDKPLYVIDFKPKRSEDFQGKLYIDANDFALVKMDFENVEPLRKFSLLGVSLNEYLAKGSILFGKDADGRYSLRYYEITKGNRVGFKRPVKIIEKNKNVKGRRKQNELHLKIDAAFNGRNKYEVVVFETEPITEGSFNSFTEKKDVLPQYMPKYDPEFWKGYTIMEPNMAIKEFTSEVKKEN</sequence>
<keyword evidence="2" id="KW-1185">Reference proteome</keyword>
<organism evidence="1 2">
    <name type="scientific">Maribacter litopenaei</name>
    <dbReference type="NCBI Taxonomy" id="2976127"/>
    <lineage>
        <taxon>Bacteria</taxon>
        <taxon>Pseudomonadati</taxon>
        <taxon>Bacteroidota</taxon>
        <taxon>Flavobacteriia</taxon>
        <taxon>Flavobacteriales</taxon>
        <taxon>Flavobacteriaceae</taxon>
        <taxon>Maribacter</taxon>
    </lineage>
</organism>
<dbReference type="RefSeq" id="WP_260573047.1">
    <property type="nucleotide sequence ID" value="NZ_CP104205.1"/>
</dbReference>
<proteinExistence type="predicted"/>
<evidence type="ECO:0000313" key="1">
    <source>
        <dbReference type="EMBL" id="UWX55193.1"/>
    </source>
</evidence>
<evidence type="ECO:0000313" key="2">
    <source>
        <dbReference type="Proteomes" id="UP001059209"/>
    </source>
</evidence>
<dbReference type="Proteomes" id="UP001059209">
    <property type="component" value="Chromosome"/>
</dbReference>
<name>A0ABY5Y849_9FLAO</name>
<accession>A0ABY5Y849</accession>
<protein>
    <submittedName>
        <fullName evidence="1">Carboxypeptidase-like regulatory domain-containing protein</fullName>
    </submittedName>
</protein>
<reference evidence="1" key="1">
    <citation type="submission" date="2022-09" db="EMBL/GenBank/DDBJ databases">
        <title>Maribacter litopenaei sp. nov., isolated from the intestinal tract of the Pacific White Shrimp, Litopenaeus vannamei.</title>
        <authorList>
            <person name="Kim S.Y."/>
            <person name="Hwang C.Y."/>
        </authorList>
    </citation>
    <scope>NUCLEOTIDE SEQUENCE</scope>
    <source>
        <strain evidence="1">HL-LV01</strain>
    </source>
</reference>
<dbReference type="SUPFAM" id="SSF49464">
    <property type="entry name" value="Carboxypeptidase regulatory domain-like"/>
    <property type="match status" value="1"/>
</dbReference>